<evidence type="ECO:0000256" key="2">
    <source>
        <dbReference type="ARBA" id="ARBA00022723"/>
    </source>
</evidence>
<dbReference type="EMBL" id="JALNTZ010000002">
    <property type="protein sequence ID" value="KAJ3662165.1"/>
    <property type="molecule type" value="Genomic_DNA"/>
</dbReference>
<feature type="compositionally biased region" description="Polar residues" evidence="8">
    <location>
        <begin position="9"/>
        <end position="37"/>
    </location>
</feature>
<feature type="transmembrane region" description="Helical" evidence="9">
    <location>
        <begin position="998"/>
        <end position="1021"/>
    </location>
</feature>
<protein>
    <recommendedName>
        <fullName evidence="10">RING-type domain-containing protein</fullName>
    </recommendedName>
</protein>
<evidence type="ECO:0000256" key="8">
    <source>
        <dbReference type="SAM" id="MobiDB-lite"/>
    </source>
</evidence>
<organism evidence="11 12">
    <name type="scientific">Zophobas morio</name>
    <dbReference type="NCBI Taxonomy" id="2755281"/>
    <lineage>
        <taxon>Eukaryota</taxon>
        <taxon>Metazoa</taxon>
        <taxon>Ecdysozoa</taxon>
        <taxon>Arthropoda</taxon>
        <taxon>Hexapoda</taxon>
        <taxon>Insecta</taxon>
        <taxon>Pterygota</taxon>
        <taxon>Neoptera</taxon>
        <taxon>Endopterygota</taxon>
        <taxon>Coleoptera</taxon>
        <taxon>Polyphaga</taxon>
        <taxon>Cucujiformia</taxon>
        <taxon>Tenebrionidae</taxon>
        <taxon>Zophobas</taxon>
    </lineage>
</organism>
<keyword evidence="3" id="KW-0677">Repeat</keyword>
<dbReference type="GO" id="GO:0008270">
    <property type="term" value="F:zinc ion binding"/>
    <property type="evidence" value="ECO:0007669"/>
    <property type="project" value="UniProtKB-KW"/>
</dbReference>
<reference evidence="11" key="1">
    <citation type="journal article" date="2023" name="G3 (Bethesda)">
        <title>Whole genome assemblies of Zophobas morio and Tenebrio molitor.</title>
        <authorList>
            <person name="Kaur S."/>
            <person name="Stinson S.A."/>
            <person name="diCenzo G.C."/>
        </authorList>
    </citation>
    <scope>NUCLEOTIDE SEQUENCE</scope>
    <source>
        <strain evidence="11">QUZm001</strain>
    </source>
</reference>
<evidence type="ECO:0000313" key="11">
    <source>
        <dbReference type="EMBL" id="KAJ3662165.1"/>
    </source>
</evidence>
<dbReference type="InterPro" id="IPR001841">
    <property type="entry name" value="Znf_RING"/>
</dbReference>
<name>A0AA38MLH1_9CUCU</name>
<evidence type="ECO:0000256" key="1">
    <source>
        <dbReference type="ARBA" id="ARBA00007269"/>
    </source>
</evidence>
<evidence type="ECO:0000256" key="3">
    <source>
        <dbReference type="ARBA" id="ARBA00022737"/>
    </source>
</evidence>
<dbReference type="CDD" id="cd06008">
    <property type="entry name" value="NF-X1-zinc-finger"/>
    <property type="match status" value="6"/>
</dbReference>
<dbReference type="InterPro" id="IPR000967">
    <property type="entry name" value="Znf_NFX1"/>
</dbReference>
<dbReference type="CDD" id="cd16697">
    <property type="entry name" value="RING-CH-C4HC3_NFXL1"/>
    <property type="match status" value="1"/>
</dbReference>
<evidence type="ECO:0000256" key="6">
    <source>
        <dbReference type="PROSITE-ProRule" id="PRU00175"/>
    </source>
</evidence>
<feature type="domain" description="RING-type" evidence="10">
    <location>
        <begin position="110"/>
        <end position="172"/>
    </location>
</feature>
<feature type="transmembrane region" description="Helical" evidence="9">
    <location>
        <begin position="900"/>
        <end position="920"/>
    </location>
</feature>
<evidence type="ECO:0000256" key="5">
    <source>
        <dbReference type="ARBA" id="ARBA00022833"/>
    </source>
</evidence>
<keyword evidence="9" id="KW-1133">Transmembrane helix</keyword>
<keyword evidence="4 6" id="KW-0863">Zinc-finger</keyword>
<dbReference type="GO" id="GO:0000977">
    <property type="term" value="F:RNA polymerase II transcription regulatory region sequence-specific DNA binding"/>
    <property type="evidence" value="ECO:0007669"/>
    <property type="project" value="TreeGrafter"/>
</dbReference>
<dbReference type="PANTHER" id="PTHR12360">
    <property type="entry name" value="NUCLEAR TRANSCRIPTION FACTOR, X-BOX BINDING 1 NFX1"/>
    <property type="match status" value="1"/>
</dbReference>
<feature type="transmembrane region" description="Helical" evidence="9">
    <location>
        <begin position="1041"/>
        <end position="1058"/>
    </location>
</feature>
<evidence type="ECO:0000256" key="9">
    <source>
        <dbReference type="SAM" id="Phobius"/>
    </source>
</evidence>
<accession>A0AA38MLH1</accession>
<evidence type="ECO:0000259" key="10">
    <source>
        <dbReference type="PROSITE" id="PS50089"/>
    </source>
</evidence>
<dbReference type="InterPro" id="IPR034078">
    <property type="entry name" value="NFX1_fam"/>
</dbReference>
<dbReference type="PANTHER" id="PTHR12360:SF1">
    <property type="entry name" value="NF-X1-TYPE ZINC FINGER PROTEIN NFXL1"/>
    <property type="match status" value="1"/>
</dbReference>
<feature type="transmembrane region" description="Helical" evidence="9">
    <location>
        <begin position="1151"/>
        <end position="1171"/>
    </location>
</feature>
<comment type="caution">
    <text evidence="11">The sequence shown here is derived from an EMBL/GenBank/DDBJ whole genome shotgun (WGS) entry which is preliminary data.</text>
</comment>
<feature type="transmembrane region" description="Helical" evidence="9">
    <location>
        <begin position="927"/>
        <end position="947"/>
    </location>
</feature>
<feature type="coiled-coil region" evidence="7">
    <location>
        <begin position="777"/>
        <end position="808"/>
    </location>
</feature>
<dbReference type="InterPro" id="IPR056704">
    <property type="entry name" value="DUF7802"/>
</dbReference>
<feature type="transmembrane region" description="Helical" evidence="9">
    <location>
        <begin position="1250"/>
        <end position="1269"/>
    </location>
</feature>
<evidence type="ECO:0000313" key="12">
    <source>
        <dbReference type="Proteomes" id="UP001168821"/>
    </source>
</evidence>
<dbReference type="GO" id="GO:0005634">
    <property type="term" value="C:nucleus"/>
    <property type="evidence" value="ECO:0007669"/>
    <property type="project" value="InterPro"/>
</dbReference>
<feature type="transmembrane region" description="Helical" evidence="9">
    <location>
        <begin position="967"/>
        <end position="986"/>
    </location>
</feature>
<evidence type="ECO:0000256" key="7">
    <source>
        <dbReference type="SAM" id="Coils"/>
    </source>
</evidence>
<dbReference type="PROSITE" id="PS50089">
    <property type="entry name" value="ZF_RING_2"/>
    <property type="match status" value="1"/>
</dbReference>
<dbReference type="Pfam" id="PF25085">
    <property type="entry name" value="DUF7802"/>
    <property type="match status" value="1"/>
</dbReference>
<evidence type="ECO:0000256" key="4">
    <source>
        <dbReference type="ARBA" id="ARBA00022771"/>
    </source>
</evidence>
<feature type="transmembrane region" description="Helical" evidence="9">
    <location>
        <begin position="1079"/>
        <end position="1102"/>
    </location>
</feature>
<dbReference type="Proteomes" id="UP001168821">
    <property type="component" value="Unassembled WGS sequence"/>
</dbReference>
<keyword evidence="12" id="KW-1185">Reference proteome</keyword>
<keyword evidence="7" id="KW-0175">Coiled coil</keyword>
<feature type="transmembrane region" description="Helical" evidence="9">
    <location>
        <begin position="1114"/>
        <end position="1130"/>
    </location>
</feature>
<keyword evidence="9" id="KW-0812">Transmembrane</keyword>
<keyword evidence="5" id="KW-0862">Zinc</keyword>
<proteinExistence type="inferred from homology"/>
<comment type="similarity">
    <text evidence="1">Belongs to the NFX1 family.</text>
</comment>
<sequence>MATRKKDTNIWNKNRNSNKSSVGKFNPANQNVNSPTPAEQKFKEAQGKLQAAIRKHVQDYESSSEEEELESENIIDGIVKNYTSTGGKNESLGRTKAFLKDSFLSGTATCLICISRIKRDAEVWNCNECYCVIHLNCIQRWSKDTIYQQKQIQESPIQVRQVTLTWCCPKCRRNYQIEDIPDRYLCFCGKTKNPKLQPFLVPHSCGEICGKSLIPTCGHKCLLLCHPGPCPPCPVTIAVSCYCGSQQPVTRRCSDKEWSCGNRCGKLLSCQKHSCSEPCHFGTCKPCPKKSLQNCMCKTNRKLRDCATPEWRCDKICNKPLSCGNHNCSVICHDGACDPCPLTEVRSCPCGKSKYQLPCTEETPTCQDTCEKILSCGLHTCNQRCHKETCGVCLEIVEKACKCGLHSKEVQCYKPYSCETKCKRMKDCNKHPCNKKCCDGNCPPCEKPCARTLNCGNHKCTSVCHRGLCYPCNQTETVTCRCGQTKITVPCGRKHKTKPPKCNQLCTVPPDCHHEARERHKCHFGDCPPCRQICSKQRLNCNHLCSFTCHSAVMVKIEAQKPSMPWEQTEPQIERKSLPCPACEEPVTVTCLGGHETSDWPCHRAVPSSCHRPCGRSLKCENHICTFSCHVVENAPDGIKAGKNCEVCESPCTKERPEGCQHECPKPCHPGPCPPCKQMLRIRCHCGLNQPYVACSEWLVLEKREEIKCCGNQCPKNFECGHRCRTNCHSGPCPNSELCRRKVKVTCKCKRLKKEFSCELMRSNVAKVECDEVCAQKKSEERRLQQIVSEQKRREEELRNEKELAKYKKLFENKKKGRERRLYDEIEELDKRLNDIFESLQNIYLFRVIVRLHAGLQAAMNNEDLYIVGAEFTELKYDGFWDWFVRISDIRIFLKNEPTYLISQLAFILGGLATLFHAIIRGGRLPYLWLGILIHGVVVECMCYILPDIDNFWHSQTPVIFLGRRLPLHIMFLYPCFIYNSSIGVAKMRLPLWAEPLAVGLGVVLIDIPYDIISVNFLHWTWHDTDPNIADRHYWVPWNSYYFHTTFAASFTFWFHFTRKYICNSEGKWVPDKSRFKEILCSIIPGVLGTPGGILLFLPIYHPLHDIFKIHSEVTYFILLVISLLIIWSADRAPKQYANEKKQQSVHWTTFLLIFHLIVHYTSFLLMPVFFNPEDEIAIGLKEPIGPCNEHVPIQTAFGMTLQKRKYLCATDYDEKYFDWHCLPNNKPPSIGSQWYTACGVPFPNRVEMIVIVALICFAAATIFGNMHFGSHGDNVFSEKADTKLSSKKIKKH</sequence>
<keyword evidence="9" id="KW-0472">Membrane</keyword>
<dbReference type="Pfam" id="PF01422">
    <property type="entry name" value="zf-NF-X1"/>
    <property type="match status" value="9"/>
</dbReference>
<dbReference type="SMART" id="SM00438">
    <property type="entry name" value="ZnF_NFX"/>
    <property type="match status" value="11"/>
</dbReference>
<feature type="region of interest" description="Disordered" evidence="8">
    <location>
        <begin position="1"/>
        <end position="41"/>
    </location>
</feature>
<gene>
    <name evidence="11" type="ORF">Zmor_006522</name>
</gene>
<dbReference type="GO" id="GO:0000981">
    <property type="term" value="F:DNA-binding transcription factor activity, RNA polymerase II-specific"/>
    <property type="evidence" value="ECO:0007669"/>
    <property type="project" value="TreeGrafter"/>
</dbReference>
<keyword evidence="2" id="KW-0479">Metal-binding</keyword>